<reference evidence="7" key="1">
    <citation type="journal article" date="2021" name="Proc. Natl. Acad. Sci. U.S.A.">
        <title>A Catalog of Tens of Thousands of Viruses from Human Metagenomes Reveals Hidden Associations with Chronic Diseases.</title>
        <authorList>
            <person name="Tisza M.J."/>
            <person name="Buck C.B."/>
        </authorList>
    </citation>
    <scope>NUCLEOTIDE SEQUENCE</scope>
    <source>
        <strain evidence="7">CtP6113</strain>
    </source>
</reference>
<evidence type="ECO:0000259" key="6">
    <source>
        <dbReference type="SMART" id="SM00421"/>
    </source>
</evidence>
<dbReference type="SUPFAM" id="SSF46894">
    <property type="entry name" value="C-terminal effector domain of the bipartite response regulators"/>
    <property type="match status" value="1"/>
</dbReference>
<dbReference type="SMART" id="SM00421">
    <property type="entry name" value="HTH_LUXR"/>
    <property type="match status" value="1"/>
</dbReference>
<dbReference type="InterPro" id="IPR036388">
    <property type="entry name" value="WH-like_DNA-bd_sf"/>
</dbReference>
<dbReference type="PANTHER" id="PTHR43133:SF46">
    <property type="entry name" value="RNA POLYMERASE SIGMA-70 FACTOR ECF SUBFAMILY"/>
    <property type="match status" value="1"/>
</dbReference>
<keyword evidence="3" id="KW-0731">Sigma factor</keyword>
<dbReference type="InterPro" id="IPR000792">
    <property type="entry name" value="Tscrpt_reg_LuxR_C"/>
</dbReference>
<dbReference type="InterPro" id="IPR013324">
    <property type="entry name" value="RNA_pol_sigma_r3/r4-like"/>
</dbReference>
<dbReference type="GO" id="GO:0016987">
    <property type="term" value="F:sigma factor activity"/>
    <property type="evidence" value="ECO:0007669"/>
    <property type="project" value="UniProtKB-KW"/>
</dbReference>
<organism evidence="7">
    <name type="scientific">Siphoviridae sp. ctP6113</name>
    <dbReference type="NCBI Taxonomy" id="2826318"/>
    <lineage>
        <taxon>Viruses</taxon>
        <taxon>Duplodnaviria</taxon>
        <taxon>Heunggongvirae</taxon>
        <taxon>Uroviricota</taxon>
        <taxon>Caudoviricetes</taxon>
    </lineage>
</organism>
<dbReference type="SUPFAM" id="SSF88659">
    <property type="entry name" value="Sigma3 and sigma4 domains of RNA polymerase sigma factors"/>
    <property type="match status" value="1"/>
</dbReference>
<evidence type="ECO:0000313" key="7">
    <source>
        <dbReference type="EMBL" id="DAD85666.1"/>
    </source>
</evidence>
<evidence type="ECO:0000256" key="5">
    <source>
        <dbReference type="ARBA" id="ARBA00024764"/>
    </source>
</evidence>
<dbReference type="InterPro" id="IPR007394">
    <property type="entry name" value="UPF0122"/>
</dbReference>
<comment type="similarity">
    <text evidence="1">Belongs to the UPF0122 family.</text>
</comment>
<dbReference type="GO" id="GO:0003677">
    <property type="term" value="F:DNA binding"/>
    <property type="evidence" value="ECO:0007669"/>
    <property type="project" value="InterPro"/>
</dbReference>
<evidence type="ECO:0000256" key="1">
    <source>
        <dbReference type="ARBA" id="ARBA00008720"/>
    </source>
</evidence>
<dbReference type="PANTHER" id="PTHR43133">
    <property type="entry name" value="RNA POLYMERASE ECF-TYPE SIGMA FACTO"/>
    <property type="match status" value="1"/>
</dbReference>
<dbReference type="Gene3D" id="1.10.10.10">
    <property type="entry name" value="Winged helix-like DNA-binding domain superfamily/Winged helix DNA-binding domain"/>
    <property type="match status" value="2"/>
</dbReference>
<accession>A0A8S5MU60</accession>
<keyword evidence="4" id="KW-0804">Transcription</keyword>
<protein>
    <submittedName>
        <fullName evidence="7">Helix-turn-helix protein</fullName>
    </submittedName>
</protein>
<evidence type="ECO:0000256" key="4">
    <source>
        <dbReference type="ARBA" id="ARBA00023163"/>
    </source>
</evidence>
<name>A0A8S5MU60_9CAUD</name>
<evidence type="ECO:0000256" key="3">
    <source>
        <dbReference type="ARBA" id="ARBA00023082"/>
    </source>
</evidence>
<keyword evidence="2" id="KW-0805">Transcription regulation</keyword>
<dbReference type="Pfam" id="PF04297">
    <property type="entry name" value="UPF0122"/>
    <property type="match status" value="1"/>
</dbReference>
<comment type="function">
    <text evidence="5">Might take part in the signal recognition particle (SRP) pathway. This is inferred from the conservation of its genetic proximity to ftsY/ffh. May be a regulatory protein.</text>
</comment>
<feature type="domain" description="HTH luxR-type" evidence="6">
    <location>
        <begin position="103"/>
        <end position="156"/>
    </location>
</feature>
<proteinExistence type="inferred from homology"/>
<dbReference type="InterPro" id="IPR039425">
    <property type="entry name" value="RNA_pol_sigma-70-like"/>
</dbReference>
<evidence type="ECO:0000256" key="2">
    <source>
        <dbReference type="ARBA" id="ARBA00023015"/>
    </source>
</evidence>
<sequence length="378" mass="43302">MIIEELRNRHRELLARKKEELSLQAEGRGDNLALFMVQEELLEVNAQLRALSARHRVGSKRGTPNDFAVDRQQYINWDRENQSFDDEVEENHQAMLGAVSRSWGILTPRQREIMQLAQTGVAADQIAIQLGVNRSTVYRTLGRAKRSMREEAERSLQEQTLNAKHLDMSDANTAKVILSAVTPKQAVYLYLYYSEWMSLREISNLTGTDHSSIYRTLQRALRNIGSVLGYQETVLENMNALDDLAYRLYSEIQDQDDIVPAEIRPQKSVCGHIRKTGFTLRTPAFSPTDVRLSDLPPITIRTASGYFESVIGGLGHYPSKNRKRGRLLQALLERNRKQSSNRSIMSWLTAVFCRVAGKHEKRGGRWWARIFSRRGSRN</sequence>
<dbReference type="EMBL" id="BK014986">
    <property type="protein sequence ID" value="DAD85666.1"/>
    <property type="molecule type" value="Genomic_DNA"/>
</dbReference>
<dbReference type="InterPro" id="IPR016032">
    <property type="entry name" value="Sig_transdc_resp-reg_C-effctor"/>
</dbReference>